<dbReference type="AlphaFoldDB" id="A0A8H4WXH8"/>
<comment type="caution">
    <text evidence="1">The sequence shown here is derived from an EMBL/GenBank/DDBJ whole genome shotgun (WGS) entry which is preliminary data.</text>
</comment>
<dbReference type="Proteomes" id="UP000604273">
    <property type="component" value="Unassembled WGS sequence"/>
</dbReference>
<keyword evidence="2" id="KW-1185">Reference proteome</keyword>
<name>A0A8H4WXH8_9HYPO</name>
<evidence type="ECO:0000313" key="1">
    <source>
        <dbReference type="EMBL" id="KAF4954453.1"/>
    </source>
</evidence>
<accession>A0A8H4WXH8</accession>
<evidence type="ECO:0000313" key="2">
    <source>
        <dbReference type="Proteomes" id="UP000604273"/>
    </source>
</evidence>
<evidence type="ECO:0008006" key="3">
    <source>
        <dbReference type="Google" id="ProtNLM"/>
    </source>
</evidence>
<dbReference type="PANTHER" id="PTHR38166:SF1">
    <property type="entry name" value="C2H2-TYPE DOMAIN-CONTAINING PROTEIN"/>
    <property type="match status" value="1"/>
</dbReference>
<reference evidence="1" key="1">
    <citation type="journal article" date="2020" name="BMC Genomics">
        <title>Correction to: Identification and distribution of gene clusters required for synthesis of sphingolipid metabolism inhibitors in diverse species of the filamentous fungus Fusarium.</title>
        <authorList>
            <person name="Kim H.S."/>
            <person name="Lohmar J.M."/>
            <person name="Busman M."/>
            <person name="Brown D.W."/>
            <person name="Naumann T.A."/>
            <person name="Divon H.H."/>
            <person name="Lysoe E."/>
            <person name="Uhlig S."/>
            <person name="Proctor R.H."/>
        </authorList>
    </citation>
    <scope>NUCLEOTIDE SEQUENCE</scope>
    <source>
        <strain evidence="1">NRRL 45417</strain>
    </source>
</reference>
<organism evidence="1 2">
    <name type="scientific">Fusarium gaditjirri</name>
    <dbReference type="NCBI Taxonomy" id="282569"/>
    <lineage>
        <taxon>Eukaryota</taxon>
        <taxon>Fungi</taxon>
        <taxon>Dikarya</taxon>
        <taxon>Ascomycota</taxon>
        <taxon>Pezizomycotina</taxon>
        <taxon>Sordariomycetes</taxon>
        <taxon>Hypocreomycetidae</taxon>
        <taxon>Hypocreales</taxon>
        <taxon>Nectriaceae</taxon>
        <taxon>Fusarium</taxon>
        <taxon>Fusarium nisikadoi species complex</taxon>
    </lineage>
</organism>
<dbReference type="OrthoDB" id="5241264at2759"/>
<proteinExistence type="predicted"/>
<gene>
    <name evidence="1" type="ORF">FGADI_5232</name>
</gene>
<dbReference type="PANTHER" id="PTHR38166">
    <property type="entry name" value="C2H2-TYPE DOMAIN-CONTAINING PROTEIN-RELATED"/>
    <property type="match status" value="1"/>
</dbReference>
<reference evidence="1" key="2">
    <citation type="submission" date="2020-05" db="EMBL/GenBank/DDBJ databases">
        <authorList>
            <person name="Kim H.-S."/>
            <person name="Proctor R.H."/>
            <person name="Brown D.W."/>
        </authorList>
    </citation>
    <scope>NUCLEOTIDE SEQUENCE</scope>
    <source>
        <strain evidence="1">NRRL 45417</strain>
    </source>
</reference>
<protein>
    <recommendedName>
        <fullName evidence="3">C2H2-type domain-containing protein</fullName>
    </recommendedName>
</protein>
<sequence>MISQKPRKFPVRRFPGRLAQNPTLIGTKRSRTGQPIYASGQHCKGSECHQVLSLRLGSEQCSSYEGGDGDETTSADENIAGQHNSLLGNQISLAQSTDLQQLLRERFSSWRDGMECTAPPEDRLLSRKRSRASWWESGLPRAEEEENSEEGFLVASQPECRKTVPHLACPFFINAPKKYEQCLFKNDFDSIETLIKHLLRHHHMPLYCPTCRKTFKTLIDRDDHALEKSCTRNAKEQLDGLTESQKAKLIKRDRYYLGEAARWRCIWDTVFPDSEQPQSPYLNDGNGLSVSMVRDFWIADGQRVVSDFLSGQDMPTDENKATYNTICHTALAALMDWAFKQDSMPSSLTSDG</sequence>
<dbReference type="EMBL" id="JABFAI010000117">
    <property type="protein sequence ID" value="KAF4954453.1"/>
    <property type="molecule type" value="Genomic_DNA"/>
</dbReference>